<evidence type="ECO:0000313" key="2">
    <source>
        <dbReference type="Proteomes" id="UP000264002"/>
    </source>
</evidence>
<reference evidence="2" key="1">
    <citation type="submission" date="2018-08" db="EMBL/GenBank/DDBJ databases">
        <authorList>
            <person name="Grouzdev D.S."/>
            <person name="Krutkina M.S."/>
        </authorList>
    </citation>
    <scope>NUCLEOTIDE SEQUENCE [LARGE SCALE GENOMIC DNA]</scope>
    <source>
        <strain evidence="2">4-11</strain>
    </source>
</reference>
<accession>A0A372MHV9</accession>
<protein>
    <submittedName>
        <fullName evidence="1">Uncharacterized protein</fullName>
    </submittedName>
</protein>
<organism evidence="1 2">
    <name type="scientific">Sphaerochaeta halotolerans</name>
    <dbReference type="NCBI Taxonomy" id="2293840"/>
    <lineage>
        <taxon>Bacteria</taxon>
        <taxon>Pseudomonadati</taxon>
        <taxon>Spirochaetota</taxon>
        <taxon>Spirochaetia</taxon>
        <taxon>Spirochaetales</taxon>
        <taxon>Sphaerochaetaceae</taxon>
        <taxon>Sphaerochaeta</taxon>
    </lineage>
</organism>
<keyword evidence="2" id="KW-1185">Reference proteome</keyword>
<dbReference type="Proteomes" id="UP000264002">
    <property type="component" value="Unassembled WGS sequence"/>
</dbReference>
<dbReference type="EMBL" id="QUWK01000004">
    <property type="protein sequence ID" value="RFU95361.1"/>
    <property type="molecule type" value="Genomic_DNA"/>
</dbReference>
<dbReference type="RefSeq" id="WP_117329770.1">
    <property type="nucleotide sequence ID" value="NZ_QUWK01000004.1"/>
</dbReference>
<comment type="caution">
    <text evidence="1">The sequence shown here is derived from an EMBL/GenBank/DDBJ whole genome shotgun (WGS) entry which is preliminary data.</text>
</comment>
<name>A0A372MHV9_9SPIR</name>
<evidence type="ECO:0000313" key="1">
    <source>
        <dbReference type="EMBL" id="RFU95361.1"/>
    </source>
</evidence>
<dbReference type="OrthoDB" id="369685at2"/>
<gene>
    <name evidence="1" type="ORF">DYP60_04920</name>
</gene>
<sequence length="157" mass="18520">MEDDAQAFIENLEKRHEAPITWRTYATWYGNNKEIMREFGVFLYRVRNTLYFEDFERTPSMFGISLKPKKKKEPFSKYEGSFAVDEVATTRPIPKAIAYKVSQGTVSVDRVRQATSLDRLFRQMVEMVVLKNGTVHFFELMDRKQFIKELEAISKED</sequence>
<proteinExistence type="predicted"/>
<dbReference type="AlphaFoldDB" id="A0A372MHV9"/>
<reference evidence="1 2" key="2">
    <citation type="submission" date="2018-09" db="EMBL/GenBank/DDBJ databases">
        <title>Genome of Sphaerochaeta halotolerans strain 4-11.</title>
        <authorList>
            <person name="Nazina T.N."/>
            <person name="Sokolova D.S."/>
        </authorList>
    </citation>
    <scope>NUCLEOTIDE SEQUENCE [LARGE SCALE GENOMIC DNA]</scope>
    <source>
        <strain evidence="1 2">4-11</strain>
    </source>
</reference>